<proteinExistence type="predicted"/>
<sequence>MSQETLPRLSVLGMPVDPVDPTRAARVVTRHITDNAPLQVVTINAEMALNARKDAALSDVIRQAGLVLPDGSGVVWAARRRGLKVRKLPGVEFIHEICAVCARLGRPIYLLGAGPGVAQSAAEVLAARHKNLQIAGVRDGYFKPEDEPGILEAIRQAAPGAIFVALGVPRQEFWIAGHQAALGVPIAMGVGGSFDVLSGRLKRAPGWMQKLHLEWLYRLVQEPWRWKRMLSALPTFAILALAAERAESYTGAGEQVPAIGQQPGVQSGDEGIRQGE</sequence>
<dbReference type="InterPro" id="IPR004629">
    <property type="entry name" value="WecG_TagA_CpsF"/>
</dbReference>
<evidence type="ECO:0000256" key="2">
    <source>
        <dbReference type="ARBA" id="ARBA00022679"/>
    </source>
</evidence>
<dbReference type="NCBIfam" id="TIGR00696">
    <property type="entry name" value="wecG_tagA_cpsF"/>
    <property type="match status" value="1"/>
</dbReference>
<dbReference type="AlphaFoldDB" id="A0A937X900"/>
<accession>A0A937X900</accession>
<evidence type="ECO:0000313" key="4">
    <source>
        <dbReference type="EMBL" id="MBM3276344.1"/>
    </source>
</evidence>
<feature type="region of interest" description="Disordered" evidence="3">
    <location>
        <begin position="254"/>
        <end position="276"/>
    </location>
</feature>
<keyword evidence="2" id="KW-0808">Transferase</keyword>
<keyword evidence="1" id="KW-0328">Glycosyltransferase</keyword>
<dbReference type="PANTHER" id="PTHR34136:SF1">
    <property type="entry name" value="UDP-N-ACETYL-D-MANNOSAMINURONIC ACID TRANSFERASE"/>
    <property type="match status" value="1"/>
</dbReference>
<evidence type="ECO:0000256" key="1">
    <source>
        <dbReference type="ARBA" id="ARBA00022676"/>
    </source>
</evidence>
<dbReference type="CDD" id="cd06533">
    <property type="entry name" value="Glyco_transf_WecG_TagA"/>
    <property type="match status" value="1"/>
</dbReference>
<gene>
    <name evidence="4" type="ORF">FJZ00_14415</name>
</gene>
<dbReference type="GO" id="GO:0016758">
    <property type="term" value="F:hexosyltransferase activity"/>
    <property type="evidence" value="ECO:0007669"/>
    <property type="project" value="TreeGrafter"/>
</dbReference>
<comment type="caution">
    <text evidence="4">The sequence shown here is derived from an EMBL/GenBank/DDBJ whole genome shotgun (WGS) entry which is preliminary data.</text>
</comment>
<dbReference type="Proteomes" id="UP000703893">
    <property type="component" value="Unassembled WGS sequence"/>
</dbReference>
<organism evidence="4 5">
    <name type="scientific">Candidatus Tanganyikabacteria bacterium</name>
    <dbReference type="NCBI Taxonomy" id="2961651"/>
    <lineage>
        <taxon>Bacteria</taxon>
        <taxon>Bacillati</taxon>
        <taxon>Candidatus Sericytochromatia</taxon>
        <taxon>Candidatus Tanganyikabacteria</taxon>
    </lineage>
</organism>
<reference evidence="4 5" key="1">
    <citation type="submission" date="2019-03" db="EMBL/GenBank/DDBJ databases">
        <title>Lake Tanganyika Metagenome-Assembled Genomes (MAGs).</title>
        <authorList>
            <person name="Tran P."/>
        </authorList>
    </citation>
    <scope>NUCLEOTIDE SEQUENCE [LARGE SCALE GENOMIC DNA]</scope>
    <source>
        <strain evidence="4">K_DeepCast_65m_m2_236</strain>
    </source>
</reference>
<dbReference type="PANTHER" id="PTHR34136">
    <property type="match status" value="1"/>
</dbReference>
<evidence type="ECO:0000256" key="3">
    <source>
        <dbReference type="SAM" id="MobiDB-lite"/>
    </source>
</evidence>
<dbReference type="Pfam" id="PF03808">
    <property type="entry name" value="Glyco_tran_WecG"/>
    <property type="match status" value="1"/>
</dbReference>
<evidence type="ECO:0000313" key="5">
    <source>
        <dbReference type="Proteomes" id="UP000703893"/>
    </source>
</evidence>
<name>A0A937X900_9BACT</name>
<dbReference type="EMBL" id="VGJX01000980">
    <property type="protein sequence ID" value="MBM3276344.1"/>
    <property type="molecule type" value="Genomic_DNA"/>
</dbReference>
<protein>
    <submittedName>
        <fullName evidence="4">WecB/TagA/CpsF family glycosyltransferase</fullName>
    </submittedName>
</protein>